<name>A0A495IFL6_9MICO</name>
<comment type="caution">
    <text evidence="1">The sequence shown here is derived from an EMBL/GenBank/DDBJ whole genome shotgun (WGS) entry which is preliminary data.</text>
</comment>
<dbReference type="Proteomes" id="UP000280008">
    <property type="component" value="Unassembled WGS sequence"/>
</dbReference>
<proteinExistence type="predicted"/>
<dbReference type="AlphaFoldDB" id="A0A495IFL6"/>
<dbReference type="EMBL" id="RBKS01000001">
    <property type="protein sequence ID" value="RKR74734.1"/>
    <property type="molecule type" value="Genomic_DNA"/>
</dbReference>
<organism evidence="1 2">
    <name type="scientific">Frondihabitans australicus</name>
    <dbReference type="NCBI Taxonomy" id="386892"/>
    <lineage>
        <taxon>Bacteria</taxon>
        <taxon>Bacillati</taxon>
        <taxon>Actinomycetota</taxon>
        <taxon>Actinomycetes</taxon>
        <taxon>Micrococcales</taxon>
        <taxon>Microbacteriaceae</taxon>
        <taxon>Frondihabitans</taxon>
    </lineage>
</organism>
<dbReference type="RefSeq" id="WP_121369588.1">
    <property type="nucleotide sequence ID" value="NZ_RBKS01000001.1"/>
</dbReference>
<accession>A0A495IFL6</accession>
<evidence type="ECO:0000313" key="1">
    <source>
        <dbReference type="EMBL" id="RKR74734.1"/>
    </source>
</evidence>
<protein>
    <submittedName>
        <fullName evidence="1">Uncharacterized protein</fullName>
    </submittedName>
</protein>
<sequence>MGVRGSAESLDAILRKRPDTHPFAVPAVPGGQGLWLMRVTPTPIGYCVKRAERGTHVYDVYAHCRDAGGRRPWLKTFATFNSAVAWAVQHERDIHELIAKNSPEPESWPPPGVGY</sequence>
<gene>
    <name evidence="1" type="ORF">C8E83_1863</name>
</gene>
<keyword evidence="2" id="KW-1185">Reference proteome</keyword>
<dbReference type="OrthoDB" id="5121520at2"/>
<reference evidence="1 2" key="1">
    <citation type="submission" date="2018-10" db="EMBL/GenBank/DDBJ databases">
        <title>Sequencing the genomes of 1000 actinobacteria strains.</title>
        <authorList>
            <person name="Klenk H.-P."/>
        </authorList>
    </citation>
    <scope>NUCLEOTIDE SEQUENCE [LARGE SCALE GENOMIC DNA]</scope>
    <source>
        <strain evidence="1 2">DSM 17894</strain>
    </source>
</reference>
<evidence type="ECO:0000313" key="2">
    <source>
        <dbReference type="Proteomes" id="UP000280008"/>
    </source>
</evidence>